<reference evidence="2 3" key="1">
    <citation type="submission" date="2019-05" db="EMBL/GenBank/DDBJ databases">
        <title>Another draft genome of Portunus trituberculatus and its Hox gene families provides insights of decapod evolution.</title>
        <authorList>
            <person name="Jeong J.-H."/>
            <person name="Song I."/>
            <person name="Kim S."/>
            <person name="Choi T."/>
            <person name="Kim D."/>
            <person name="Ryu S."/>
            <person name="Kim W."/>
        </authorList>
    </citation>
    <scope>NUCLEOTIDE SEQUENCE [LARGE SCALE GENOMIC DNA]</scope>
    <source>
        <tissue evidence="2">Muscle</tissue>
    </source>
</reference>
<organism evidence="2 3">
    <name type="scientific">Portunus trituberculatus</name>
    <name type="common">Swimming crab</name>
    <name type="synonym">Neptunus trituberculatus</name>
    <dbReference type="NCBI Taxonomy" id="210409"/>
    <lineage>
        <taxon>Eukaryota</taxon>
        <taxon>Metazoa</taxon>
        <taxon>Ecdysozoa</taxon>
        <taxon>Arthropoda</taxon>
        <taxon>Crustacea</taxon>
        <taxon>Multicrustacea</taxon>
        <taxon>Malacostraca</taxon>
        <taxon>Eumalacostraca</taxon>
        <taxon>Eucarida</taxon>
        <taxon>Decapoda</taxon>
        <taxon>Pleocyemata</taxon>
        <taxon>Brachyura</taxon>
        <taxon>Eubrachyura</taxon>
        <taxon>Portunoidea</taxon>
        <taxon>Portunidae</taxon>
        <taxon>Portuninae</taxon>
        <taxon>Portunus</taxon>
    </lineage>
</organism>
<dbReference type="PRINTS" id="PR00081">
    <property type="entry name" value="GDHRDH"/>
</dbReference>
<dbReference type="GO" id="GO:0008670">
    <property type="term" value="F:2,4-dienoyl-CoA reductase (NADPH) activity"/>
    <property type="evidence" value="ECO:0007669"/>
    <property type="project" value="TreeGrafter"/>
</dbReference>
<keyword evidence="1" id="KW-0560">Oxidoreductase</keyword>
<comment type="caution">
    <text evidence="2">The sequence shown here is derived from an EMBL/GenBank/DDBJ whole genome shotgun (WGS) entry which is preliminary data.</text>
</comment>
<dbReference type="CDD" id="cd05369">
    <property type="entry name" value="TER_DECR_SDR_a"/>
    <property type="match status" value="1"/>
</dbReference>
<proteinExistence type="predicted"/>
<evidence type="ECO:0000256" key="1">
    <source>
        <dbReference type="ARBA" id="ARBA00023002"/>
    </source>
</evidence>
<dbReference type="InterPro" id="IPR036291">
    <property type="entry name" value="NAD(P)-bd_dom_sf"/>
</dbReference>
<dbReference type="OrthoDB" id="1888931at2759"/>
<dbReference type="PANTHER" id="PTHR43658">
    <property type="entry name" value="SHORT-CHAIN DEHYDROGENASE/REDUCTASE"/>
    <property type="match status" value="1"/>
</dbReference>
<dbReference type="Gene3D" id="3.40.50.720">
    <property type="entry name" value="NAD(P)-binding Rossmann-like Domain"/>
    <property type="match status" value="1"/>
</dbReference>
<keyword evidence="3" id="KW-1185">Reference proteome</keyword>
<dbReference type="PANTHER" id="PTHR43658:SF8">
    <property type="entry name" value="17-BETA-HYDROXYSTEROID DEHYDROGENASE 14-RELATED"/>
    <property type="match status" value="1"/>
</dbReference>
<protein>
    <submittedName>
        <fullName evidence="2">2,4-dienoyl-CoA reductase, mitochondrial</fullName>
    </submittedName>
</protein>
<evidence type="ECO:0000313" key="2">
    <source>
        <dbReference type="EMBL" id="MPC08817.1"/>
    </source>
</evidence>
<accession>A0A5B7CH46</accession>
<dbReference type="EMBL" id="VSRR010000045">
    <property type="protein sequence ID" value="MPC08817.1"/>
    <property type="molecule type" value="Genomic_DNA"/>
</dbReference>
<dbReference type="AlphaFoldDB" id="A0A5B7CH46"/>
<evidence type="ECO:0000313" key="3">
    <source>
        <dbReference type="Proteomes" id="UP000324222"/>
    </source>
</evidence>
<dbReference type="SUPFAM" id="SSF51735">
    <property type="entry name" value="NAD(P)-binding Rossmann-fold domains"/>
    <property type="match status" value="1"/>
</dbReference>
<dbReference type="GO" id="GO:0006635">
    <property type="term" value="P:fatty acid beta-oxidation"/>
    <property type="evidence" value="ECO:0007669"/>
    <property type="project" value="TreeGrafter"/>
</dbReference>
<sequence>MAAARSIGAWTGIMQALLNHTRPQISSLRKIHTSGSQTKADEGPQAHYFPPLKTAMLPKDTFKGKTAFITGGGTGLGKGMASMLSSLGANVVIAARRAAVLENTATEISSHTGNPVLPVQMDIRDPSAVAAALDACEAKFGLPNIIINNAAGNFISPSERLSPNAWKTVTDIVLNGTAFVTLEAGKRLIKAEQGGVFLSITTTYTRSGSGFVSPSASAKAGVETLTRSLAAEWGRYGMRFNCIAPGPIETEGAFSRLDPTGSFVNSAHKRIPAGRLGEVEELANLATYLVSDYASWITGETLAMDGGSSRFHSGDFNSLIRLTSDQWDEMERLIRKSANKDRTVGQDGGEFRYMAGEFNLLNRVTPEQWDMMAKMIRTTNKTSKDK</sequence>
<dbReference type="FunFam" id="3.40.50.720:FF:000084">
    <property type="entry name" value="Short-chain dehydrogenase reductase"/>
    <property type="match status" value="1"/>
</dbReference>
<name>A0A5B7CH46_PORTR</name>
<dbReference type="Pfam" id="PF13561">
    <property type="entry name" value="adh_short_C2"/>
    <property type="match status" value="1"/>
</dbReference>
<dbReference type="Proteomes" id="UP000324222">
    <property type="component" value="Unassembled WGS sequence"/>
</dbReference>
<dbReference type="InterPro" id="IPR002347">
    <property type="entry name" value="SDR_fam"/>
</dbReference>
<gene>
    <name evidence="2" type="primary">Decr1</name>
    <name evidence="2" type="ORF">E2C01_001411</name>
</gene>
<dbReference type="GO" id="GO:0005739">
    <property type="term" value="C:mitochondrion"/>
    <property type="evidence" value="ECO:0007669"/>
    <property type="project" value="TreeGrafter"/>
</dbReference>